<dbReference type="Gene3D" id="1.50.10.10">
    <property type="match status" value="1"/>
</dbReference>
<evidence type="ECO:0000256" key="8">
    <source>
        <dbReference type="PROSITE-ProRule" id="PRU10060"/>
    </source>
</evidence>
<dbReference type="InterPro" id="IPR033126">
    <property type="entry name" value="Glyco_hydro_9_Asp/Glu_AS"/>
</dbReference>
<dbReference type="AlphaFoldDB" id="A0A9D4H6C1"/>
<comment type="similarity">
    <text evidence="2 8 9">Belongs to the glycosyl hydrolase 9 (cellulase E) family.</text>
</comment>
<dbReference type="Gene3D" id="2.60.40.290">
    <property type="match status" value="1"/>
</dbReference>
<keyword evidence="9" id="KW-0732">Signal</keyword>
<evidence type="ECO:0000256" key="3">
    <source>
        <dbReference type="ARBA" id="ARBA00022801"/>
    </source>
</evidence>
<dbReference type="InterPro" id="IPR012291">
    <property type="entry name" value="CBM2_carb-bd_dom_sf"/>
</dbReference>
<dbReference type="InterPro" id="IPR001701">
    <property type="entry name" value="Glyco_hydro_9"/>
</dbReference>
<proteinExistence type="inferred from homology"/>
<dbReference type="SUPFAM" id="SSF49384">
    <property type="entry name" value="Carbohydrate-binding domain"/>
    <property type="match status" value="1"/>
</dbReference>
<keyword evidence="3 8" id="KW-0378">Hydrolase</keyword>
<keyword evidence="6 8" id="KW-0326">Glycosidase</keyword>
<dbReference type="Pfam" id="PF00759">
    <property type="entry name" value="Glyco_hydro_9"/>
    <property type="match status" value="1"/>
</dbReference>
<evidence type="ECO:0000313" key="11">
    <source>
        <dbReference type="EMBL" id="KAH3828330.1"/>
    </source>
</evidence>
<protein>
    <recommendedName>
        <fullName evidence="9">Endoglucanase</fullName>
        <ecNumber evidence="9">3.2.1.4</ecNumber>
    </recommendedName>
</protein>
<dbReference type="InterPro" id="IPR008965">
    <property type="entry name" value="CBM2/CBM3_carb-bd_dom_sf"/>
</dbReference>
<feature type="domain" description="Glycoside hydrolase family 9" evidence="10">
    <location>
        <begin position="144"/>
        <end position="539"/>
    </location>
</feature>
<comment type="caution">
    <text evidence="11">The sequence shown here is derived from an EMBL/GenBank/DDBJ whole genome shotgun (WGS) entry which is preliminary data.</text>
</comment>
<evidence type="ECO:0000259" key="10">
    <source>
        <dbReference type="Pfam" id="PF00759"/>
    </source>
</evidence>
<keyword evidence="12" id="KW-1185">Reference proteome</keyword>
<feature type="signal peptide" evidence="9">
    <location>
        <begin position="1"/>
        <end position="19"/>
    </location>
</feature>
<keyword evidence="7 8" id="KW-0624">Polysaccharide degradation</keyword>
<dbReference type="SUPFAM" id="SSF48208">
    <property type="entry name" value="Six-hairpin glycosidases"/>
    <property type="match status" value="1"/>
</dbReference>
<evidence type="ECO:0000313" key="12">
    <source>
        <dbReference type="Proteomes" id="UP000828390"/>
    </source>
</evidence>
<organism evidence="11 12">
    <name type="scientific">Dreissena polymorpha</name>
    <name type="common">Zebra mussel</name>
    <name type="synonym">Mytilus polymorpha</name>
    <dbReference type="NCBI Taxonomy" id="45954"/>
    <lineage>
        <taxon>Eukaryota</taxon>
        <taxon>Metazoa</taxon>
        <taxon>Spiralia</taxon>
        <taxon>Lophotrochozoa</taxon>
        <taxon>Mollusca</taxon>
        <taxon>Bivalvia</taxon>
        <taxon>Autobranchia</taxon>
        <taxon>Heteroconchia</taxon>
        <taxon>Euheterodonta</taxon>
        <taxon>Imparidentia</taxon>
        <taxon>Neoheterodontei</taxon>
        <taxon>Myida</taxon>
        <taxon>Dreissenoidea</taxon>
        <taxon>Dreissenidae</taxon>
        <taxon>Dreissena</taxon>
    </lineage>
</organism>
<evidence type="ECO:0000256" key="2">
    <source>
        <dbReference type="ARBA" id="ARBA00007072"/>
    </source>
</evidence>
<name>A0A9D4H6C1_DREPO</name>
<keyword evidence="5 8" id="KW-0119">Carbohydrate metabolism</keyword>
<evidence type="ECO:0000256" key="9">
    <source>
        <dbReference type="RuleBase" id="RU361166"/>
    </source>
</evidence>
<dbReference type="EMBL" id="JAIWYP010000005">
    <property type="protein sequence ID" value="KAH3828330.1"/>
    <property type="molecule type" value="Genomic_DNA"/>
</dbReference>
<evidence type="ECO:0000256" key="5">
    <source>
        <dbReference type="ARBA" id="ARBA00023277"/>
    </source>
</evidence>
<gene>
    <name evidence="11" type="ORF">DPMN_130285</name>
</gene>
<dbReference type="Proteomes" id="UP000828390">
    <property type="component" value="Unassembled WGS sequence"/>
</dbReference>
<sequence length="560" mass="62302">MRWLLLVCLIAWQRQGCHGAQTINMQLLQHWDNNWEGQFSVPLTSDVLGWELRIHFSTPVSGIQQWDGTWLQTGGTSGQDYVLLNLVDKGYHKAGTTMTIRMMGKFTGGTAPTATAEYIDLTGDSQTVPPLAIMTGVQATKYNYEEVLVKSLLFYEAQRSGKLPANNRVPWRNDSALNDKGSNNEDLTGGYYDAGDHVKFNFPMAYTTTMLAWGYLEWKDAYTQAGQHQQILDAIKWPLDYFIKCHVAPHELYVQVGDGGPDHGFWGRPEDMTMARPAFKITESRPGSDVAGETAAAMAAGSLVFKHINSTYSATLLTHARQLYDFATKYKGKYSDSVNQAAAYYRSGAYEDELGWAGVWLFQATGDRRYLTEAEAIRPTGAGWGDSWDDKTTYTDILLYKFTHKNEYKTDIEATFTSWMPGGSLPYTPGGMAYRLQWGALRYAVNMATAALFAADLNLHEHDYPSLLGSVQTLQNGPIIDQARVQACPHPVAGMNSETQAPIPTLCTGPWSVGQDDSYKDDRNDYVKNEVACDYNAAWQSGIAGLLHLALHNELPTDCK</sequence>
<keyword evidence="4 9" id="KW-0136">Cellulose degradation</keyword>
<feature type="active site" evidence="8">
    <location>
        <position position="530"/>
    </location>
</feature>
<evidence type="ECO:0000256" key="6">
    <source>
        <dbReference type="ARBA" id="ARBA00023295"/>
    </source>
</evidence>
<reference evidence="11" key="1">
    <citation type="journal article" date="2019" name="bioRxiv">
        <title>The Genome of the Zebra Mussel, Dreissena polymorpha: A Resource for Invasive Species Research.</title>
        <authorList>
            <person name="McCartney M.A."/>
            <person name="Auch B."/>
            <person name="Kono T."/>
            <person name="Mallez S."/>
            <person name="Zhang Y."/>
            <person name="Obille A."/>
            <person name="Becker A."/>
            <person name="Abrahante J.E."/>
            <person name="Garbe J."/>
            <person name="Badalamenti J.P."/>
            <person name="Herman A."/>
            <person name="Mangelson H."/>
            <person name="Liachko I."/>
            <person name="Sullivan S."/>
            <person name="Sone E.D."/>
            <person name="Koren S."/>
            <person name="Silverstein K.A.T."/>
            <person name="Beckman K.B."/>
            <person name="Gohl D.M."/>
        </authorList>
    </citation>
    <scope>NUCLEOTIDE SEQUENCE</scope>
    <source>
        <strain evidence="11">Duluth1</strain>
        <tissue evidence="11">Whole animal</tissue>
    </source>
</reference>
<feature type="chain" id="PRO_5039758722" description="Endoglucanase" evidence="9">
    <location>
        <begin position="20"/>
        <end position="560"/>
    </location>
</feature>
<evidence type="ECO:0000256" key="1">
    <source>
        <dbReference type="ARBA" id="ARBA00000966"/>
    </source>
</evidence>
<reference evidence="11" key="2">
    <citation type="submission" date="2020-11" db="EMBL/GenBank/DDBJ databases">
        <authorList>
            <person name="McCartney M.A."/>
            <person name="Auch B."/>
            <person name="Kono T."/>
            <person name="Mallez S."/>
            <person name="Becker A."/>
            <person name="Gohl D.M."/>
            <person name="Silverstein K.A.T."/>
            <person name="Koren S."/>
            <person name="Bechman K.B."/>
            <person name="Herman A."/>
            <person name="Abrahante J.E."/>
            <person name="Garbe J."/>
        </authorList>
    </citation>
    <scope>NUCLEOTIDE SEQUENCE</scope>
    <source>
        <strain evidence="11">Duluth1</strain>
        <tissue evidence="11">Whole animal</tissue>
    </source>
</reference>
<dbReference type="GO" id="GO:0008810">
    <property type="term" value="F:cellulase activity"/>
    <property type="evidence" value="ECO:0007669"/>
    <property type="project" value="UniProtKB-EC"/>
</dbReference>
<accession>A0A9D4H6C1</accession>
<dbReference type="EC" id="3.2.1.4" evidence="9"/>
<dbReference type="PROSITE" id="PS00698">
    <property type="entry name" value="GH9_3"/>
    <property type="match status" value="1"/>
</dbReference>
<evidence type="ECO:0000256" key="7">
    <source>
        <dbReference type="ARBA" id="ARBA00023326"/>
    </source>
</evidence>
<dbReference type="InterPro" id="IPR008928">
    <property type="entry name" value="6-hairpin_glycosidase_sf"/>
</dbReference>
<comment type="catalytic activity">
    <reaction evidence="1 9">
        <text>Endohydrolysis of (1-&gt;4)-beta-D-glucosidic linkages in cellulose, lichenin and cereal beta-D-glucans.</text>
        <dbReference type="EC" id="3.2.1.4"/>
    </reaction>
</comment>
<dbReference type="PANTHER" id="PTHR22298">
    <property type="entry name" value="ENDO-1,4-BETA-GLUCANASE"/>
    <property type="match status" value="1"/>
</dbReference>
<dbReference type="GO" id="GO:0030245">
    <property type="term" value="P:cellulose catabolic process"/>
    <property type="evidence" value="ECO:0007669"/>
    <property type="project" value="UniProtKB-KW"/>
</dbReference>
<dbReference type="GO" id="GO:0030247">
    <property type="term" value="F:polysaccharide binding"/>
    <property type="evidence" value="ECO:0007669"/>
    <property type="project" value="InterPro"/>
</dbReference>
<evidence type="ECO:0000256" key="4">
    <source>
        <dbReference type="ARBA" id="ARBA00023001"/>
    </source>
</evidence>
<feature type="active site" evidence="8">
    <location>
        <position position="521"/>
    </location>
</feature>
<dbReference type="InterPro" id="IPR012341">
    <property type="entry name" value="6hp_glycosidase-like_sf"/>
</dbReference>